<dbReference type="CDD" id="cd00293">
    <property type="entry name" value="USP-like"/>
    <property type="match status" value="2"/>
</dbReference>
<dbReference type="STRING" id="314230.DSM3645_20637"/>
<comment type="caution">
    <text evidence="2">The sequence shown here is derived from an EMBL/GenBank/DDBJ whole genome shotgun (WGS) entry which is preliminary data.</text>
</comment>
<proteinExistence type="inferred from homology"/>
<dbReference type="Gene3D" id="3.40.50.12370">
    <property type="match status" value="1"/>
</dbReference>
<protein>
    <recommendedName>
        <fullName evidence="4">UspA domain-containing protein</fullName>
    </recommendedName>
</protein>
<dbReference type="PANTHER" id="PTHR46268">
    <property type="entry name" value="STRESS RESPONSE PROTEIN NHAX"/>
    <property type="match status" value="1"/>
</dbReference>
<gene>
    <name evidence="2" type="ORF">DSM3645_20637</name>
</gene>
<evidence type="ECO:0000313" key="3">
    <source>
        <dbReference type="Proteomes" id="UP000004358"/>
    </source>
</evidence>
<dbReference type="Proteomes" id="UP000004358">
    <property type="component" value="Unassembled WGS sequence"/>
</dbReference>
<dbReference type="HOGENOM" id="CLU_049301_5_2_0"/>
<dbReference type="AlphaFoldDB" id="A3ZQS7"/>
<evidence type="ECO:0000313" key="2">
    <source>
        <dbReference type="EMBL" id="EAQ81017.1"/>
    </source>
</evidence>
<reference evidence="2 3" key="1">
    <citation type="submission" date="2006-02" db="EMBL/GenBank/DDBJ databases">
        <authorList>
            <person name="Amann R."/>
            <person name="Ferriera S."/>
            <person name="Johnson J."/>
            <person name="Kravitz S."/>
            <person name="Halpern A."/>
            <person name="Remington K."/>
            <person name="Beeson K."/>
            <person name="Tran B."/>
            <person name="Rogers Y.-H."/>
            <person name="Friedman R."/>
            <person name="Venter J.C."/>
        </authorList>
    </citation>
    <scope>NUCLEOTIDE SEQUENCE [LARGE SCALE GENOMIC DNA]</scope>
    <source>
        <strain evidence="2 3">DSM 3645</strain>
    </source>
</reference>
<dbReference type="eggNOG" id="COG0589">
    <property type="taxonomic scope" value="Bacteria"/>
</dbReference>
<name>A3ZQS7_9BACT</name>
<evidence type="ECO:0008006" key="4">
    <source>
        <dbReference type="Google" id="ProtNLM"/>
    </source>
</evidence>
<dbReference type="EMBL" id="AANZ01000006">
    <property type="protein sequence ID" value="EAQ81017.1"/>
    <property type="molecule type" value="Genomic_DNA"/>
</dbReference>
<dbReference type="SUPFAM" id="SSF52402">
    <property type="entry name" value="Adenine nucleotide alpha hydrolases-like"/>
    <property type="match status" value="2"/>
</dbReference>
<comment type="similarity">
    <text evidence="1">Belongs to the universal stress protein A family.</text>
</comment>
<dbReference type="InterPro" id="IPR006015">
    <property type="entry name" value="Universal_stress_UspA"/>
</dbReference>
<dbReference type="PRINTS" id="PR01438">
    <property type="entry name" value="UNVRSLSTRESS"/>
</dbReference>
<evidence type="ECO:0000256" key="1">
    <source>
        <dbReference type="ARBA" id="ARBA00008791"/>
    </source>
</evidence>
<sequence>MGRTGNNVASMARRRPGLERNDSMIRSVLLALDASEASQAALQLTIRFCRDHSQREDMSNVAIHLTGVAVVDTPNICGPMAVPLGAVTYKKDRDEVLLAKANAEAEVILAKFEADCAAAGVPHTAVRSEGLPYEQIEAVSRTHDLIMIGQDTNFHYETHKTISETVRRLLLDNARPVVVMPKSPPEQDVVVITYDGSIPSSHALHMWTLLKLRRPETQVHVVSVDRDLAIAQKHCEEAAVLLQYHQVQATLHPVQLTSKVVTHLSETIAEIAPRTVVMGAYGSGGFREALFGSSTNRMLENSESLLFLYK</sequence>
<accession>A3ZQS7</accession>
<organism evidence="2 3">
    <name type="scientific">Blastopirellula marina DSM 3645</name>
    <dbReference type="NCBI Taxonomy" id="314230"/>
    <lineage>
        <taxon>Bacteria</taxon>
        <taxon>Pseudomonadati</taxon>
        <taxon>Planctomycetota</taxon>
        <taxon>Planctomycetia</taxon>
        <taxon>Pirellulales</taxon>
        <taxon>Pirellulaceae</taxon>
        <taxon>Blastopirellula</taxon>
    </lineage>
</organism>
<dbReference type="PANTHER" id="PTHR46268:SF6">
    <property type="entry name" value="UNIVERSAL STRESS PROTEIN UP12"/>
    <property type="match status" value="1"/>
</dbReference>